<protein>
    <recommendedName>
        <fullName evidence="2">DUF4258 domain-containing protein</fullName>
    </recommendedName>
</protein>
<gene>
    <name evidence="1" type="ORF">MNBD_CHLOROFLEXI01-3921</name>
</gene>
<proteinExistence type="predicted"/>
<dbReference type="AlphaFoldDB" id="A0A3B0UJF3"/>
<name>A0A3B0UJF3_9ZZZZ</name>
<dbReference type="Pfam" id="PF14076">
    <property type="entry name" value="DUF4258"/>
    <property type="match status" value="1"/>
</dbReference>
<evidence type="ECO:0008006" key="2">
    <source>
        <dbReference type="Google" id="ProtNLM"/>
    </source>
</evidence>
<evidence type="ECO:0000313" key="1">
    <source>
        <dbReference type="EMBL" id="VAW31251.1"/>
    </source>
</evidence>
<sequence length="104" mass="11901">MDIENIKEHVRNDKYLYSLHAEIERKADEITFAQVEEALLDGQILEQYPDTGRGESCLVIGFASETPIHIVCGWRGEKIALITVYIPTPPKFINPWTRGNRSDE</sequence>
<reference evidence="1" key="1">
    <citation type="submission" date="2018-06" db="EMBL/GenBank/DDBJ databases">
        <authorList>
            <person name="Zhirakovskaya E."/>
        </authorList>
    </citation>
    <scope>NUCLEOTIDE SEQUENCE</scope>
</reference>
<accession>A0A3B0UJF3</accession>
<dbReference type="EMBL" id="UOEU01000188">
    <property type="protein sequence ID" value="VAW31251.1"/>
    <property type="molecule type" value="Genomic_DNA"/>
</dbReference>
<organism evidence="1">
    <name type="scientific">hydrothermal vent metagenome</name>
    <dbReference type="NCBI Taxonomy" id="652676"/>
    <lineage>
        <taxon>unclassified sequences</taxon>
        <taxon>metagenomes</taxon>
        <taxon>ecological metagenomes</taxon>
    </lineage>
</organism>
<dbReference type="InterPro" id="IPR025354">
    <property type="entry name" value="DUF4258"/>
</dbReference>